<dbReference type="EMBL" id="CP011542">
    <property type="protein sequence ID" value="AKK05648.1"/>
    <property type="molecule type" value="Genomic_DNA"/>
</dbReference>
<evidence type="ECO:0000256" key="1">
    <source>
        <dbReference type="ARBA" id="ARBA00008525"/>
    </source>
</evidence>
<evidence type="ECO:0000313" key="3">
    <source>
        <dbReference type="Proteomes" id="UP000035199"/>
    </source>
</evidence>
<dbReference type="KEGG" id="cmv:CMUST_06565"/>
<dbReference type="AlphaFoldDB" id="A0A0G3H1H5"/>
<evidence type="ECO:0000313" key="2">
    <source>
        <dbReference type="EMBL" id="AKK05648.1"/>
    </source>
</evidence>
<dbReference type="RefSeq" id="WP_047261822.1">
    <property type="nucleotide sequence ID" value="NZ_CP011542.1"/>
</dbReference>
<proteinExistence type="inferred from homology"/>
<dbReference type="Proteomes" id="UP000035199">
    <property type="component" value="Chromosome"/>
</dbReference>
<sequence>MSDSSNATTLPVFKYFADPVAAKVFEEDPTAVCPCCEKQTGWIYTMEPYGEDEIEDICPWCIADGSAAEKFDVVFNDTPSDVPDDVASEIEERTPEFPSWQQGMWLSHCDDACVFVGSPDWEQLQQMPDICQELLDIGHTEAQLRMLGEDSPWSAYVFNCLHCGEQLVYSDSD</sequence>
<reference evidence="2 3" key="1">
    <citation type="journal article" date="2015" name="Genome Announc.">
        <title>Complete Genome Sequence of the Type Strain Corynebacterium mustelae DSM 45274, Isolated from Various Tissues of a Male Ferret with Lethal Sepsis.</title>
        <authorList>
            <person name="Ruckert C."/>
            <person name="Eimer J."/>
            <person name="Winkler A."/>
            <person name="Tauch A."/>
        </authorList>
    </citation>
    <scope>NUCLEOTIDE SEQUENCE [LARGE SCALE GENOMIC DNA]</scope>
    <source>
        <strain evidence="2 3">DSM 45274</strain>
    </source>
</reference>
<accession>A0A0G3H1H5</accession>
<dbReference type="Pfam" id="PF03691">
    <property type="entry name" value="UPF0167"/>
    <property type="match status" value="1"/>
</dbReference>
<keyword evidence="3" id="KW-1185">Reference proteome</keyword>
<dbReference type="STRING" id="571915.CMUST_06565"/>
<protein>
    <recommendedName>
        <fullName evidence="4">CbrC family protein</fullName>
    </recommendedName>
</protein>
<evidence type="ECO:0008006" key="4">
    <source>
        <dbReference type="Google" id="ProtNLM"/>
    </source>
</evidence>
<dbReference type="OrthoDB" id="7065534at2"/>
<name>A0A0G3H1H5_9CORY</name>
<organism evidence="2 3">
    <name type="scientific">Corynebacterium mustelae</name>
    <dbReference type="NCBI Taxonomy" id="571915"/>
    <lineage>
        <taxon>Bacteria</taxon>
        <taxon>Bacillati</taxon>
        <taxon>Actinomycetota</taxon>
        <taxon>Actinomycetes</taxon>
        <taxon>Mycobacteriales</taxon>
        <taxon>Corynebacteriaceae</taxon>
        <taxon>Corynebacterium</taxon>
    </lineage>
</organism>
<comment type="similarity">
    <text evidence="1">Belongs to the UPF0167 family.</text>
</comment>
<reference evidence="3" key="2">
    <citation type="submission" date="2015-05" db="EMBL/GenBank/DDBJ databases">
        <title>Complete genome sequence of Corynebacterium mustelae DSM 45274, isolated from various tissues of a male ferret with lethal sepsis.</title>
        <authorList>
            <person name="Ruckert C."/>
            <person name="Albersmeier A."/>
            <person name="Winkler A."/>
            <person name="Tauch A."/>
        </authorList>
    </citation>
    <scope>NUCLEOTIDE SEQUENCE [LARGE SCALE GENOMIC DNA]</scope>
    <source>
        <strain evidence="3">DSM 45274</strain>
    </source>
</reference>
<dbReference type="PATRIC" id="fig|571915.4.peg.1395"/>
<dbReference type="InterPro" id="IPR005363">
    <property type="entry name" value="UPF0167"/>
</dbReference>
<gene>
    <name evidence="2" type="ORF">CMUST_06565</name>
</gene>